<dbReference type="InterPro" id="IPR032816">
    <property type="entry name" value="VTT_dom"/>
</dbReference>
<dbReference type="InterPro" id="IPR051311">
    <property type="entry name" value="DedA_domain"/>
</dbReference>
<comment type="caution">
    <text evidence="8">The sequence shown here is derived from an EMBL/GenBank/DDBJ whole genome shotgun (WGS) entry which is preliminary data.</text>
</comment>
<accession>A0A8E2W8E2</accession>
<organism evidence="8 9">
    <name type="scientific">Rhizobium loti</name>
    <name type="common">Mesorhizobium loti</name>
    <dbReference type="NCBI Taxonomy" id="381"/>
    <lineage>
        <taxon>Bacteria</taxon>
        <taxon>Pseudomonadati</taxon>
        <taxon>Pseudomonadota</taxon>
        <taxon>Alphaproteobacteria</taxon>
        <taxon>Hyphomicrobiales</taxon>
        <taxon>Phyllobacteriaceae</taxon>
        <taxon>Mesorhizobium</taxon>
    </lineage>
</organism>
<protein>
    <submittedName>
        <fullName evidence="8">Alkaline phosphatase</fullName>
    </submittedName>
</protein>
<dbReference type="AlphaFoldDB" id="A0A8E2W8E2"/>
<name>A0A8E2W8E2_RHILI</name>
<evidence type="ECO:0000256" key="2">
    <source>
        <dbReference type="ARBA" id="ARBA00022475"/>
    </source>
</evidence>
<keyword evidence="2" id="KW-1003">Cell membrane</keyword>
<evidence type="ECO:0000256" key="6">
    <source>
        <dbReference type="SAM" id="Phobius"/>
    </source>
</evidence>
<dbReference type="GO" id="GO:0005886">
    <property type="term" value="C:plasma membrane"/>
    <property type="evidence" value="ECO:0007669"/>
    <property type="project" value="UniProtKB-SubCell"/>
</dbReference>
<evidence type="ECO:0000256" key="4">
    <source>
        <dbReference type="ARBA" id="ARBA00022989"/>
    </source>
</evidence>
<feature type="transmembrane region" description="Helical" evidence="6">
    <location>
        <begin position="49"/>
        <end position="71"/>
    </location>
</feature>
<sequence length="217" mass="23697">MHVPHAVTVLMSFGLAGIGCLAIAEKFVPLFPSYILLMLLGLTVPDGGALLLTIVVTTSGSVIGGLCWYAIGLSLGPQRARAAVARYGKCVFLKLSFYDRLTDAYRRNHFWVTLAGQVVPAVRIYLALPAGALKLETRTFLAATSLGCLLWNTPFLCLGYALRSSGHDLARVGFWAAFAIVTFEGIIVLAIRFRKFRKGRSHLQTARRHSKGSLWSK</sequence>
<evidence type="ECO:0000259" key="7">
    <source>
        <dbReference type="Pfam" id="PF09335"/>
    </source>
</evidence>
<dbReference type="EMBL" id="QGGH01000010">
    <property type="protein sequence ID" value="PWJ88556.1"/>
    <property type="molecule type" value="Genomic_DNA"/>
</dbReference>
<feature type="domain" description="VTT" evidence="7">
    <location>
        <begin position="31"/>
        <end position="160"/>
    </location>
</feature>
<comment type="subcellular location">
    <subcellularLocation>
        <location evidence="1">Cell membrane</location>
        <topology evidence="1">Multi-pass membrane protein</topology>
    </subcellularLocation>
</comment>
<keyword evidence="3 6" id="KW-0812">Transmembrane</keyword>
<evidence type="ECO:0000313" key="9">
    <source>
        <dbReference type="Proteomes" id="UP000245631"/>
    </source>
</evidence>
<dbReference type="Pfam" id="PF09335">
    <property type="entry name" value="VTT_dom"/>
    <property type="match status" value="1"/>
</dbReference>
<dbReference type="PANTHER" id="PTHR42709:SF6">
    <property type="entry name" value="UNDECAPRENYL PHOSPHATE TRANSPORTER A"/>
    <property type="match status" value="1"/>
</dbReference>
<evidence type="ECO:0000256" key="3">
    <source>
        <dbReference type="ARBA" id="ARBA00022692"/>
    </source>
</evidence>
<keyword evidence="5 6" id="KW-0472">Membrane</keyword>
<dbReference type="Proteomes" id="UP000245631">
    <property type="component" value="Unassembled WGS sequence"/>
</dbReference>
<proteinExistence type="predicted"/>
<dbReference type="PANTHER" id="PTHR42709">
    <property type="entry name" value="ALKALINE PHOSPHATASE LIKE PROTEIN"/>
    <property type="match status" value="1"/>
</dbReference>
<gene>
    <name evidence="8" type="ORF">C8D77_11023</name>
</gene>
<feature type="transmembrane region" description="Helical" evidence="6">
    <location>
        <begin position="174"/>
        <end position="193"/>
    </location>
</feature>
<feature type="transmembrane region" description="Helical" evidence="6">
    <location>
        <begin position="140"/>
        <end position="162"/>
    </location>
</feature>
<evidence type="ECO:0000256" key="5">
    <source>
        <dbReference type="ARBA" id="ARBA00023136"/>
    </source>
</evidence>
<evidence type="ECO:0000313" key="8">
    <source>
        <dbReference type="EMBL" id="PWJ88556.1"/>
    </source>
</evidence>
<keyword evidence="4 6" id="KW-1133">Transmembrane helix</keyword>
<evidence type="ECO:0000256" key="1">
    <source>
        <dbReference type="ARBA" id="ARBA00004651"/>
    </source>
</evidence>
<feature type="transmembrane region" description="Helical" evidence="6">
    <location>
        <begin position="6"/>
        <end position="28"/>
    </location>
</feature>
<reference evidence="8 9" key="1">
    <citation type="submission" date="2018-05" db="EMBL/GenBank/DDBJ databases">
        <title>Genomic Encyclopedia of Type Strains, Phase IV (KMG-IV): sequencing the most valuable type-strain genomes for metagenomic binning, comparative biology and taxonomic classification.</title>
        <authorList>
            <person name="Goeker M."/>
        </authorList>
    </citation>
    <scope>NUCLEOTIDE SEQUENCE [LARGE SCALE GENOMIC DNA]</scope>
    <source>
        <strain evidence="8 9">DSM 2626</strain>
    </source>
</reference>